<dbReference type="HOGENOM" id="CLU_1966596_0_0_5"/>
<reference evidence="1" key="1">
    <citation type="submission" date="2008-01" db="EMBL/GenBank/DDBJ databases">
        <title>Complete sequence of chromosome of Caulobacter sp. K31.</title>
        <authorList>
            <consortium name="US DOE Joint Genome Institute"/>
            <person name="Copeland A."/>
            <person name="Lucas S."/>
            <person name="Lapidus A."/>
            <person name="Barry K."/>
            <person name="Glavina del Rio T."/>
            <person name="Dalin E."/>
            <person name="Tice H."/>
            <person name="Pitluck S."/>
            <person name="Bruce D."/>
            <person name="Goodwin L."/>
            <person name="Thompson L.S."/>
            <person name="Brettin T."/>
            <person name="Detter J.C."/>
            <person name="Han C."/>
            <person name="Schmutz J."/>
            <person name="Larimer F."/>
            <person name="Land M."/>
            <person name="Hauser L."/>
            <person name="Kyrpides N."/>
            <person name="Kim E."/>
            <person name="Stephens C."/>
            <person name="Richardson P."/>
        </authorList>
    </citation>
    <scope>NUCLEOTIDE SEQUENCE [LARGE SCALE GENOMIC DNA]</scope>
    <source>
        <strain evidence="1">K31</strain>
    </source>
</reference>
<sequence length="127" mass="13537">MLWVPGMGSSIARSAKSIASRRNGQALSRQWVLGNPMLRFAITDALSGHELCQFSASWATSVPLFRDVAAGYFRRIVGVDALLFYVAIDGDGPWLLVCGADRKASASYGVELTAGPLLLSASPPSLH</sequence>
<dbReference type="EMBL" id="CP000927">
    <property type="protein sequence ID" value="ABZ69542.1"/>
    <property type="molecule type" value="Genomic_DNA"/>
</dbReference>
<proteinExistence type="predicted"/>
<dbReference type="AlphaFoldDB" id="B0T5I4"/>
<dbReference type="KEGG" id="cak:Caul_0405"/>
<organism evidence="1">
    <name type="scientific">Caulobacter sp. (strain K31)</name>
    <dbReference type="NCBI Taxonomy" id="366602"/>
    <lineage>
        <taxon>Bacteria</taxon>
        <taxon>Pseudomonadati</taxon>
        <taxon>Pseudomonadota</taxon>
        <taxon>Alphaproteobacteria</taxon>
        <taxon>Caulobacterales</taxon>
        <taxon>Caulobacteraceae</taxon>
        <taxon>Caulobacter</taxon>
    </lineage>
</organism>
<dbReference type="STRING" id="366602.Caul_0405"/>
<accession>B0T5I4</accession>
<gene>
    <name evidence="1" type="ordered locus">Caul_0405</name>
</gene>
<protein>
    <submittedName>
        <fullName evidence="1">Uncharacterized protein</fullName>
    </submittedName>
</protein>
<evidence type="ECO:0000313" key="1">
    <source>
        <dbReference type="EMBL" id="ABZ69542.1"/>
    </source>
</evidence>
<name>B0T5I4_CAUSK</name>